<keyword evidence="1" id="KW-0863">Zinc-finger</keyword>
<dbReference type="GO" id="GO:0005654">
    <property type="term" value="C:nucleoplasm"/>
    <property type="evidence" value="ECO:0007669"/>
    <property type="project" value="TreeGrafter"/>
</dbReference>
<dbReference type="Pfam" id="PF00643">
    <property type="entry name" value="zf-B_box"/>
    <property type="match status" value="1"/>
</dbReference>
<accession>A0A8W8LTI6</accession>
<dbReference type="CDD" id="cd19756">
    <property type="entry name" value="Bbox2"/>
    <property type="match status" value="1"/>
</dbReference>
<name>A0A8W8LTI6_MAGGI</name>
<dbReference type="InterPro" id="IPR011042">
    <property type="entry name" value="6-blade_b-propeller_TolB-like"/>
</dbReference>
<dbReference type="Gene3D" id="3.30.160.60">
    <property type="entry name" value="Classic Zinc Finger"/>
    <property type="match status" value="1"/>
</dbReference>
<dbReference type="EnsemblMetazoa" id="G29960.1">
    <property type="protein sequence ID" value="G29960.1:cds"/>
    <property type="gene ID" value="G29960"/>
</dbReference>
<organism evidence="3 4">
    <name type="scientific">Magallana gigas</name>
    <name type="common">Pacific oyster</name>
    <name type="synonym">Crassostrea gigas</name>
    <dbReference type="NCBI Taxonomy" id="29159"/>
    <lineage>
        <taxon>Eukaryota</taxon>
        <taxon>Metazoa</taxon>
        <taxon>Spiralia</taxon>
        <taxon>Lophotrochozoa</taxon>
        <taxon>Mollusca</taxon>
        <taxon>Bivalvia</taxon>
        <taxon>Autobranchia</taxon>
        <taxon>Pteriomorphia</taxon>
        <taxon>Ostreida</taxon>
        <taxon>Ostreoidea</taxon>
        <taxon>Ostreidae</taxon>
        <taxon>Magallana</taxon>
    </lineage>
</organism>
<dbReference type="SUPFAM" id="SSF101898">
    <property type="entry name" value="NHL repeat"/>
    <property type="match status" value="1"/>
</dbReference>
<evidence type="ECO:0000256" key="1">
    <source>
        <dbReference type="PROSITE-ProRule" id="PRU00024"/>
    </source>
</evidence>
<dbReference type="SUPFAM" id="SSF57845">
    <property type="entry name" value="B-box zinc-binding domain"/>
    <property type="match status" value="1"/>
</dbReference>
<dbReference type="Gene3D" id="2.120.10.30">
    <property type="entry name" value="TolB, C-terminal domain"/>
    <property type="match status" value="1"/>
</dbReference>
<dbReference type="Proteomes" id="UP000005408">
    <property type="component" value="Unassembled WGS sequence"/>
</dbReference>
<keyword evidence="1" id="KW-0862">Zinc</keyword>
<dbReference type="GO" id="GO:0061630">
    <property type="term" value="F:ubiquitin protein ligase activity"/>
    <property type="evidence" value="ECO:0007669"/>
    <property type="project" value="TreeGrafter"/>
</dbReference>
<dbReference type="InterPro" id="IPR047153">
    <property type="entry name" value="TRIM45/56/19-like"/>
</dbReference>
<evidence type="ECO:0000313" key="3">
    <source>
        <dbReference type="EnsemblMetazoa" id="G29960.2:cds"/>
    </source>
</evidence>
<reference evidence="3" key="1">
    <citation type="submission" date="2022-08" db="UniProtKB">
        <authorList>
            <consortium name="EnsemblMetazoa"/>
        </authorList>
    </citation>
    <scope>IDENTIFICATION</scope>
    <source>
        <strain evidence="3">05x7-T-G4-1.051#20</strain>
    </source>
</reference>
<sequence length="543" mass="62362">MDPGFTLPDTVQCGLCKNNIVQNYCDFCHVNLCKLCIGEHISNDYDKHKVVPFQERKSSLIFPTCKLHSNKTSHLQCKSCDALLCVLCIASDEHKGHDFIVLEDIYKTKKECIEKDTREIKKAIAPTYEEIRNELFDKIANLDGEYEAIIKVISEQGEKWHTEVDTVIIKMKNEITWIKKKHRNLLERHLNEIKYIEYLLRENLSALKELEESNVVAAIVEYRSRINEFNKLPPKVQVTLPTFDPKQIIGDQFYEMFGSLKPFFSTIDKDGYKMKFPEGSKVIHTFNTGYRELRSISFYKKGKIWTSARIGDIKCFSNGGKCRKTITTKSKEPPSDITVKSGGELVYCDINSKTLNEMKDGQIEEIIRFKGWKPSNLCVTSIGDFLVTLYNDDMTQSKIIRYSGSSEKQTIQFDNGGKPLYSVNSKIKYITENRNHDICVADHGASAVVVVNQYGKLRWRQTGHFSGDTKKSFEPYGITTNSQSQILTADCDNHYILILDQNGQFLRYIEDVKNPYSVCVDNLDNLYVAEYLTGNVKVIKYLK</sequence>
<dbReference type="GO" id="GO:0008270">
    <property type="term" value="F:zinc ion binding"/>
    <property type="evidence" value="ECO:0007669"/>
    <property type="project" value="UniProtKB-KW"/>
</dbReference>
<evidence type="ECO:0000313" key="4">
    <source>
        <dbReference type="Proteomes" id="UP000005408"/>
    </source>
</evidence>
<keyword evidence="4" id="KW-1185">Reference proteome</keyword>
<dbReference type="PROSITE" id="PS50119">
    <property type="entry name" value="ZF_BBOX"/>
    <property type="match status" value="2"/>
</dbReference>
<dbReference type="PANTHER" id="PTHR25462:SF296">
    <property type="entry name" value="MEIOTIC P26, ISOFORM F"/>
    <property type="match status" value="1"/>
</dbReference>
<dbReference type="PANTHER" id="PTHR25462">
    <property type="entry name" value="BONUS, ISOFORM C-RELATED"/>
    <property type="match status" value="1"/>
</dbReference>
<keyword evidence="1" id="KW-0479">Metal-binding</keyword>
<feature type="domain" description="B box-type" evidence="2">
    <location>
        <begin position="65"/>
        <end position="102"/>
    </location>
</feature>
<dbReference type="InterPro" id="IPR000315">
    <property type="entry name" value="Znf_B-box"/>
</dbReference>
<evidence type="ECO:0000259" key="2">
    <source>
        <dbReference type="PROSITE" id="PS50119"/>
    </source>
</evidence>
<dbReference type="AlphaFoldDB" id="A0A8W8LTI6"/>
<dbReference type="SMART" id="SM00336">
    <property type="entry name" value="BBOX"/>
    <property type="match status" value="2"/>
</dbReference>
<proteinExistence type="predicted"/>
<protein>
    <recommendedName>
        <fullName evidence="2">B box-type domain-containing protein</fullName>
    </recommendedName>
</protein>
<dbReference type="EnsemblMetazoa" id="G29960.2">
    <property type="protein sequence ID" value="G29960.2:cds"/>
    <property type="gene ID" value="G29960"/>
</dbReference>
<feature type="domain" description="B box-type" evidence="2">
    <location>
        <begin position="8"/>
        <end position="53"/>
    </location>
</feature>